<proteinExistence type="predicted"/>
<dbReference type="Gene3D" id="3.10.450.50">
    <property type="match status" value="1"/>
</dbReference>
<dbReference type="Proteomes" id="UP001064879">
    <property type="component" value="Chromosome"/>
</dbReference>
<protein>
    <submittedName>
        <fullName evidence="2">Nuclear transport factor 2 family protein</fullName>
    </submittedName>
</protein>
<organism evidence="2 3">
    <name type="scientific">Brevibacterium spongiae</name>
    <dbReference type="NCBI Taxonomy" id="2909672"/>
    <lineage>
        <taxon>Bacteria</taxon>
        <taxon>Bacillati</taxon>
        <taxon>Actinomycetota</taxon>
        <taxon>Actinomycetes</taxon>
        <taxon>Micrococcales</taxon>
        <taxon>Brevibacteriaceae</taxon>
        <taxon>Brevibacterium</taxon>
    </lineage>
</organism>
<dbReference type="Pfam" id="PF12680">
    <property type="entry name" value="SnoaL_2"/>
    <property type="match status" value="1"/>
</dbReference>
<sequence length="143" mass="15727">MSTSLHTLITDNLAAVTAKDVEAAVSAFASHGVLIDPHYPRPRMAGHTEIREGFQWVFAGMRELNFTIDSWLFSEDGTSAAVEVSSRHVLAGGRVLEFGQCFVVDTADGRVTRWQAYEPYGPGGLGGITLGFGRLKFRRARRR</sequence>
<dbReference type="InterPro" id="IPR037401">
    <property type="entry name" value="SnoaL-like"/>
</dbReference>
<evidence type="ECO:0000313" key="3">
    <source>
        <dbReference type="Proteomes" id="UP001064879"/>
    </source>
</evidence>
<feature type="domain" description="SnoaL-like" evidence="1">
    <location>
        <begin position="13"/>
        <end position="114"/>
    </location>
</feature>
<accession>A0ABY5SPC3</accession>
<gene>
    <name evidence="2" type="ORF">L1F31_12995</name>
</gene>
<dbReference type="RefSeq" id="WP_265417701.1">
    <property type="nucleotide sequence ID" value="NZ_CP093443.1"/>
</dbReference>
<keyword evidence="3" id="KW-1185">Reference proteome</keyword>
<evidence type="ECO:0000259" key="1">
    <source>
        <dbReference type="Pfam" id="PF12680"/>
    </source>
</evidence>
<name>A0ABY5SPC3_9MICO</name>
<dbReference type="EMBL" id="CP093443">
    <property type="protein sequence ID" value="UVI35028.1"/>
    <property type="molecule type" value="Genomic_DNA"/>
</dbReference>
<dbReference type="InterPro" id="IPR032710">
    <property type="entry name" value="NTF2-like_dom_sf"/>
</dbReference>
<evidence type="ECO:0000313" key="2">
    <source>
        <dbReference type="EMBL" id="UVI35028.1"/>
    </source>
</evidence>
<dbReference type="SUPFAM" id="SSF54427">
    <property type="entry name" value="NTF2-like"/>
    <property type="match status" value="1"/>
</dbReference>
<reference evidence="2" key="1">
    <citation type="submission" date="2022-03" db="EMBL/GenBank/DDBJ databases">
        <title>Brevibacterium spongiae sp. nov., isolated from marine sponge.</title>
        <authorList>
            <person name="Li Z."/>
            <person name="Zhang M."/>
        </authorList>
    </citation>
    <scope>NUCLEOTIDE SEQUENCE</scope>
    <source>
        <strain evidence="2">WHS-Z9</strain>
    </source>
</reference>